<evidence type="ECO:0000313" key="2">
    <source>
        <dbReference type="EMBL" id="JAD31821.1"/>
    </source>
</evidence>
<name>A0A0A8YZ17_ARUDO</name>
<dbReference type="AlphaFoldDB" id="A0A0A8YZ17"/>
<organism evidence="2">
    <name type="scientific">Arundo donax</name>
    <name type="common">Giant reed</name>
    <name type="synonym">Donax arundinaceus</name>
    <dbReference type="NCBI Taxonomy" id="35708"/>
    <lineage>
        <taxon>Eukaryota</taxon>
        <taxon>Viridiplantae</taxon>
        <taxon>Streptophyta</taxon>
        <taxon>Embryophyta</taxon>
        <taxon>Tracheophyta</taxon>
        <taxon>Spermatophyta</taxon>
        <taxon>Magnoliopsida</taxon>
        <taxon>Liliopsida</taxon>
        <taxon>Poales</taxon>
        <taxon>Poaceae</taxon>
        <taxon>PACMAD clade</taxon>
        <taxon>Arundinoideae</taxon>
        <taxon>Arundineae</taxon>
        <taxon>Arundo</taxon>
    </lineage>
</organism>
<protein>
    <submittedName>
        <fullName evidence="2">Uncharacterized protein</fullName>
    </submittedName>
</protein>
<accession>A0A0A8YZ17</accession>
<reference evidence="2" key="1">
    <citation type="submission" date="2014-09" db="EMBL/GenBank/DDBJ databases">
        <authorList>
            <person name="Magalhaes I.L.F."/>
            <person name="Oliveira U."/>
            <person name="Santos F.R."/>
            <person name="Vidigal T.H.D.A."/>
            <person name="Brescovit A.D."/>
            <person name="Santos A.J."/>
        </authorList>
    </citation>
    <scope>NUCLEOTIDE SEQUENCE</scope>
    <source>
        <tissue evidence="2">Shoot tissue taken approximately 20 cm above the soil surface</tissue>
    </source>
</reference>
<feature type="compositionally biased region" description="Low complexity" evidence="1">
    <location>
        <begin position="77"/>
        <end position="92"/>
    </location>
</feature>
<sequence length="92" mass="10443">MDLTFFTTDELFRYITLVELQHWLLPYWLMKAPESAGAEAYEVPRRRSRGKPGAITAKHKRALLPFFPLRGKSSETAGCGRARRSSAAMGRD</sequence>
<proteinExistence type="predicted"/>
<feature type="region of interest" description="Disordered" evidence="1">
    <location>
        <begin position="73"/>
        <end position="92"/>
    </location>
</feature>
<reference evidence="2" key="2">
    <citation type="journal article" date="2015" name="Data Brief">
        <title>Shoot transcriptome of the giant reed, Arundo donax.</title>
        <authorList>
            <person name="Barrero R.A."/>
            <person name="Guerrero F.D."/>
            <person name="Moolhuijzen P."/>
            <person name="Goolsby J.A."/>
            <person name="Tidwell J."/>
            <person name="Bellgard S.E."/>
            <person name="Bellgard M.I."/>
        </authorList>
    </citation>
    <scope>NUCLEOTIDE SEQUENCE</scope>
    <source>
        <tissue evidence="2">Shoot tissue taken approximately 20 cm above the soil surface</tissue>
    </source>
</reference>
<evidence type="ECO:0000256" key="1">
    <source>
        <dbReference type="SAM" id="MobiDB-lite"/>
    </source>
</evidence>
<dbReference type="EMBL" id="GBRH01266074">
    <property type="protein sequence ID" value="JAD31821.1"/>
    <property type="molecule type" value="Transcribed_RNA"/>
</dbReference>